<gene>
    <name evidence="1" type="ORF">CPLFYP93_02527</name>
</gene>
<sequence length="271" mass="32612">MTICLSIYPLFFYVTIEIYSKSGGGKMRVYCEGERIYFSDKVATRLGMTNFNNELWEKIRDLNFRVDYKGKYIYCSKLKKTLHQIVMDFYYGESVRKEMYKNKFIIEHHDNDGFNCCVENLSFYPDDKNKSKAFGYDKDRVKMMDIVAMNIFKDFNTQKYQITLAFNKPFLFKWEDKFIELASLYLVYSNDYRIVINDATNILDLIDSNRRVNLAKLNFEKFDYREIEYVYLKEEEKKSPLIFRDGQVYMNMNCPYQRIVSTSPKKELYNK</sequence>
<proteinExistence type="predicted"/>
<reference evidence="1" key="1">
    <citation type="submission" date="2019-11" db="EMBL/GenBank/DDBJ databases">
        <authorList>
            <person name="Feng L."/>
        </authorList>
    </citation>
    <scope>NUCLEOTIDE SEQUENCE</scope>
    <source>
        <strain evidence="1">CParaputrificumLFYP93</strain>
    </source>
</reference>
<accession>A0A6N3FF06</accession>
<organism evidence="1">
    <name type="scientific">Clostridium paraputrificum</name>
    <dbReference type="NCBI Taxonomy" id="29363"/>
    <lineage>
        <taxon>Bacteria</taxon>
        <taxon>Bacillati</taxon>
        <taxon>Bacillota</taxon>
        <taxon>Clostridia</taxon>
        <taxon>Eubacteriales</taxon>
        <taxon>Clostridiaceae</taxon>
        <taxon>Clostridium</taxon>
    </lineage>
</organism>
<dbReference type="AlphaFoldDB" id="A0A6N3FF06"/>
<name>A0A6N3FF06_9CLOT</name>
<evidence type="ECO:0000313" key="1">
    <source>
        <dbReference type="EMBL" id="VYU50728.1"/>
    </source>
</evidence>
<protein>
    <submittedName>
        <fullName evidence="1">Uncharacterized protein</fullName>
    </submittedName>
</protein>
<dbReference type="EMBL" id="CACRTV010000058">
    <property type="protein sequence ID" value="VYU50728.1"/>
    <property type="molecule type" value="Genomic_DNA"/>
</dbReference>